<gene>
    <name evidence="2" type="ORF">CY34DRAFT_85979</name>
</gene>
<proteinExistence type="predicted"/>
<feature type="compositionally biased region" description="Basic and acidic residues" evidence="1">
    <location>
        <begin position="164"/>
        <end position="173"/>
    </location>
</feature>
<feature type="compositionally biased region" description="Basic and acidic residues" evidence="1">
    <location>
        <begin position="111"/>
        <end position="125"/>
    </location>
</feature>
<evidence type="ECO:0000256" key="1">
    <source>
        <dbReference type="SAM" id="MobiDB-lite"/>
    </source>
</evidence>
<dbReference type="Proteomes" id="UP000054485">
    <property type="component" value="Unassembled WGS sequence"/>
</dbReference>
<evidence type="ECO:0000313" key="2">
    <source>
        <dbReference type="EMBL" id="KIK41126.1"/>
    </source>
</evidence>
<protein>
    <submittedName>
        <fullName evidence="2">Uncharacterized protein</fullName>
    </submittedName>
</protein>
<name>A0A0D0AH29_9AGAM</name>
<dbReference type="STRING" id="930992.A0A0D0AH29"/>
<dbReference type="EMBL" id="KN835278">
    <property type="protein sequence ID" value="KIK41126.1"/>
    <property type="molecule type" value="Genomic_DNA"/>
</dbReference>
<dbReference type="OrthoDB" id="3237746at2759"/>
<organism evidence="2 3">
    <name type="scientific">Suillus luteus UH-Slu-Lm8-n1</name>
    <dbReference type="NCBI Taxonomy" id="930992"/>
    <lineage>
        <taxon>Eukaryota</taxon>
        <taxon>Fungi</taxon>
        <taxon>Dikarya</taxon>
        <taxon>Basidiomycota</taxon>
        <taxon>Agaricomycotina</taxon>
        <taxon>Agaricomycetes</taxon>
        <taxon>Agaricomycetidae</taxon>
        <taxon>Boletales</taxon>
        <taxon>Suillineae</taxon>
        <taxon>Suillaceae</taxon>
        <taxon>Suillus</taxon>
    </lineage>
</organism>
<evidence type="ECO:0000313" key="3">
    <source>
        <dbReference type="Proteomes" id="UP000054485"/>
    </source>
</evidence>
<reference evidence="2 3" key="1">
    <citation type="submission" date="2014-04" db="EMBL/GenBank/DDBJ databases">
        <authorList>
            <consortium name="DOE Joint Genome Institute"/>
            <person name="Kuo A."/>
            <person name="Ruytinx J."/>
            <person name="Rineau F."/>
            <person name="Colpaert J."/>
            <person name="Kohler A."/>
            <person name="Nagy L.G."/>
            <person name="Floudas D."/>
            <person name="Copeland A."/>
            <person name="Barry K.W."/>
            <person name="Cichocki N."/>
            <person name="Veneault-Fourrey C."/>
            <person name="LaButti K."/>
            <person name="Lindquist E.A."/>
            <person name="Lipzen A."/>
            <person name="Lundell T."/>
            <person name="Morin E."/>
            <person name="Murat C."/>
            <person name="Sun H."/>
            <person name="Tunlid A."/>
            <person name="Henrissat B."/>
            <person name="Grigoriev I.V."/>
            <person name="Hibbett D.S."/>
            <person name="Martin F."/>
            <person name="Nordberg H.P."/>
            <person name="Cantor M.N."/>
            <person name="Hua S.X."/>
        </authorList>
    </citation>
    <scope>NUCLEOTIDE SEQUENCE [LARGE SCALE GENOMIC DNA]</scope>
    <source>
        <strain evidence="2 3">UH-Slu-Lm8-n1</strain>
    </source>
</reference>
<dbReference type="InParanoid" id="A0A0D0AH29"/>
<feature type="region of interest" description="Disordered" evidence="1">
    <location>
        <begin position="106"/>
        <end position="173"/>
    </location>
</feature>
<feature type="compositionally biased region" description="Acidic residues" evidence="1">
    <location>
        <begin position="126"/>
        <end position="149"/>
    </location>
</feature>
<keyword evidence="3" id="KW-1185">Reference proteome</keyword>
<sequence>MAYVAQQQLDGYDATVQHAIRRKATFDKRVLARSPREVIFEKGQLIQFFHSNLHNTLEARRKLLPKWSGPHRIRERLRNSYHLETLEGEEMPGEFHARRLRAFIPRNGTRLAEEQKEREARKSNNEEVEERDDEDGDISEKGEDEDEMYNQDKESLSLEDEEEASHNEEREDG</sequence>
<dbReference type="AlphaFoldDB" id="A0A0D0AH29"/>
<dbReference type="HOGENOM" id="CLU_132234_0_0_1"/>
<accession>A0A0D0AH29</accession>
<reference evidence="3" key="2">
    <citation type="submission" date="2015-01" db="EMBL/GenBank/DDBJ databases">
        <title>Evolutionary Origins and Diversification of the Mycorrhizal Mutualists.</title>
        <authorList>
            <consortium name="DOE Joint Genome Institute"/>
            <consortium name="Mycorrhizal Genomics Consortium"/>
            <person name="Kohler A."/>
            <person name="Kuo A."/>
            <person name="Nagy L.G."/>
            <person name="Floudas D."/>
            <person name="Copeland A."/>
            <person name="Barry K.W."/>
            <person name="Cichocki N."/>
            <person name="Veneault-Fourrey C."/>
            <person name="LaButti K."/>
            <person name="Lindquist E.A."/>
            <person name="Lipzen A."/>
            <person name="Lundell T."/>
            <person name="Morin E."/>
            <person name="Murat C."/>
            <person name="Riley R."/>
            <person name="Ohm R."/>
            <person name="Sun H."/>
            <person name="Tunlid A."/>
            <person name="Henrissat B."/>
            <person name="Grigoriev I.V."/>
            <person name="Hibbett D.S."/>
            <person name="Martin F."/>
        </authorList>
    </citation>
    <scope>NUCLEOTIDE SEQUENCE [LARGE SCALE GENOMIC DNA]</scope>
    <source>
        <strain evidence="3">UH-Slu-Lm8-n1</strain>
    </source>
</reference>